<dbReference type="SUPFAM" id="SSF81321">
    <property type="entry name" value="Family A G protein-coupled receptor-like"/>
    <property type="match status" value="1"/>
</dbReference>
<keyword evidence="4" id="KW-0807">Transducer</keyword>
<dbReference type="EMBL" id="JAWQEG010000945">
    <property type="protein sequence ID" value="KAK3883862.1"/>
    <property type="molecule type" value="Genomic_DNA"/>
</dbReference>
<organism evidence="6 10">
    <name type="scientific">Petrolisthes cinctipes</name>
    <name type="common">Flat porcelain crab</name>
    <dbReference type="NCBI Taxonomy" id="88211"/>
    <lineage>
        <taxon>Eukaryota</taxon>
        <taxon>Metazoa</taxon>
        <taxon>Ecdysozoa</taxon>
        <taxon>Arthropoda</taxon>
        <taxon>Crustacea</taxon>
        <taxon>Multicrustacea</taxon>
        <taxon>Malacostraca</taxon>
        <taxon>Eumalacostraca</taxon>
        <taxon>Eucarida</taxon>
        <taxon>Decapoda</taxon>
        <taxon>Pleocyemata</taxon>
        <taxon>Anomura</taxon>
        <taxon>Galatheoidea</taxon>
        <taxon>Porcellanidae</taxon>
        <taxon>Petrolisthes</taxon>
    </lineage>
</organism>
<evidence type="ECO:0000256" key="3">
    <source>
        <dbReference type="ARBA" id="ARBA00023170"/>
    </source>
</evidence>
<dbReference type="GO" id="GO:0005886">
    <property type="term" value="C:plasma membrane"/>
    <property type="evidence" value="ECO:0007669"/>
    <property type="project" value="TreeGrafter"/>
</dbReference>
<dbReference type="EMBL" id="JAWQEG010001834">
    <property type="protein sequence ID" value="KAK3876349.1"/>
    <property type="molecule type" value="Genomic_DNA"/>
</dbReference>
<evidence type="ECO:0000256" key="4">
    <source>
        <dbReference type="ARBA" id="ARBA00023224"/>
    </source>
</evidence>
<sequence>MISTFIALEQNIRRHFNSGTCYYLNAAVNPILYSVMSVRFRNALRRSVCGGRESARRNHHYNSNTTVRTREFSNSSTRRLQITSRSGVGIHYGLEKMDMEV</sequence>
<comment type="subcellular location">
    <subcellularLocation>
        <location evidence="1">Membrane</location>
        <topology evidence="1">Multi-pass membrane protein</topology>
    </subcellularLocation>
</comment>
<dbReference type="Proteomes" id="UP001286313">
    <property type="component" value="Unassembled WGS sequence"/>
</dbReference>
<keyword evidence="2" id="KW-0297">G-protein coupled receptor</keyword>
<feature type="region of interest" description="Disordered" evidence="5">
    <location>
        <begin position="55"/>
        <end position="76"/>
    </location>
</feature>
<reference evidence="6" key="1">
    <citation type="submission" date="2023-10" db="EMBL/GenBank/DDBJ databases">
        <title>Genome assemblies of two species of porcelain crab, Petrolisthes cinctipes and Petrolisthes manimaculis (Anomura: Porcellanidae).</title>
        <authorList>
            <person name="Angst P."/>
        </authorList>
    </citation>
    <scope>NUCLEOTIDE SEQUENCE</scope>
    <source>
        <strain evidence="6">PB745_01</strain>
        <tissue evidence="6">Gill</tissue>
    </source>
</reference>
<evidence type="ECO:0000313" key="7">
    <source>
        <dbReference type="EMBL" id="KAK3880867.1"/>
    </source>
</evidence>
<comment type="caution">
    <text evidence="6">The sequence shown here is derived from an EMBL/GenBank/DDBJ whole genome shotgun (WGS) entry which is preliminary data.</text>
</comment>
<protein>
    <submittedName>
        <fullName evidence="6">Uncharacterized protein</fullName>
    </submittedName>
</protein>
<dbReference type="GO" id="GO:0008188">
    <property type="term" value="F:neuropeptide receptor activity"/>
    <property type="evidence" value="ECO:0007669"/>
    <property type="project" value="TreeGrafter"/>
</dbReference>
<keyword evidence="10" id="KW-1185">Reference proteome</keyword>
<evidence type="ECO:0000313" key="9">
    <source>
        <dbReference type="EMBL" id="KAK3883862.1"/>
    </source>
</evidence>
<evidence type="ECO:0000256" key="1">
    <source>
        <dbReference type="ARBA" id="ARBA00004141"/>
    </source>
</evidence>
<gene>
    <name evidence="9" type="ORF">Pcinc_011830</name>
    <name evidence="8" type="ORF">Pcinc_014143</name>
    <name evidence="7" type="ORF">Pcinc_014666</name>
    <name evidence="6" type="ORF">Pcinc_018860</name>
</gene>
<accession>A0AAE1FM21</accession>
<feature type="compositionally biased region" description="Polar residues" evidence="5">
    <location>
        <begin position="61"/>
        <end position="76"/>
    </location>
</feature>
<evidence type="ECO:0000256" key="2">
    <source>
        <dbReference type="ARBA" id="ARBA00023040"/>
    </source>
</evidence>
<dbReference type="AlphaFoldDB" id="A0AAE1FM21"/>
<evidence type="ECO:0000256" key="5">
    <source>
        <dbReference type="SAM" id="MobiDB-lite"/>
    </source>
</evidence>
<dbReference type="EMBL" id="JAWQEG010001218">
    <property type="protein sequence ID" value="KAK3881423.1"/>
    <property type="molecule type" value="Genomic_DNA"/>
</dbReference>
<dbReference type="PANTHER" id="PTHR24243">
    <property type="entry name" value="G-PROTEIN COUPLED RECEPTOR"/>
    <property type="match status" value="1"/>
</dbReference>
<dbReference type="EMBL" id="JAWQEG010001278">
    <property type="protein sequence ID" value="KAK3880867.1"/>
    <property type="molecule type" value="Genomic_DNA"/>
</dbReference>
<proteinExistence type="predicted"/>
<dbReference type="PANTHER" id="PTHR24243:SF208">
    <property type="entry name" value="PYROKININ-1 RECEPTOR"/>
    <property type="match status" value="1"/>
</dbReference>
<evidence type="ECO:0000313" key="8">
    <source>
        <dbReference type="EMBL" id="KAK3881423.1"/>
    </source>
</evidence>
<name>A0AAE1FM21_PETCI</name>
<keyword evidence="3" id="KW-0675">Receptor</keyword>
<dbReference type="Gene3D" id="1.20.1070.10">
    <property type="entry name" value="Rhodopsin 7-helix transmembrane proteins"/>
    <property type="match status" value="1"/>
</dbReference>
<evidence type="ECO:0000313" key="10">
    <source>
        <dbReference type="Proteomes" id="UP001286313"/>
    </source>
</evidence>
<evidence type="ECO:0000313" key="6">
    <source>
        <dbReference type="EMBL" id="KAK3876349.1"/>
    </source>
</evidence>